<sequence length="74" mass="8447">MTMINDRENPIVAAFINLHSRDRRVRPLAVLEARFDALYAKDPDLAEAKVWEAADRIGLSSEEVHGFLAGYRYN</sequence>
<name>A0A1D8IP81_9GAMM</name>
<protein>
    <submittedName>
        <fullName evidence="1">Uncharacterized protein</fullName>
    </submittedName>
</protein>
<dbReference type="RefSeq" id="WP_070078636.1">
    <property type="nucleotide sequence ID" value="NZ_CP017415.1"/>
</dbReference>
<accession>A0A1D8IP81</accession>
<reference evidence="2" key="1">
    <citation type="submission" date="2016-09" db="EMBL/GenBank/DDBJ databases">
        <title>Acidihalobacter prosperus F5.</title>
        <authorList>
            <person name="Khaleque H.N."/>
            <person name="Ramsay J.P."/>
            <person name="Kaksonen A.H."/>
            <person name="Boxall N.J."/>
            <person name="Watkin E.L.J."/>
        </authorList>
    </citation>
    <scope>NUCLEOTIDE SEQUENCE [LARGE SCALE GENOMIC DNA]</scope>
    <source>
        <strain evidence="2">F5</strain>
    </source>
</reference>
<keyword evidence="2" id="KW-1185">Reference proteome</keyword>
<dbReference type="KEGG" id="aprs:BI364_10140"/>
<dbReference type="Proteomes" id="UP000095401">
    <property type="component" value="Chromosome"/>
</dbReference>
<dbReference type="AlphaFoldDB" id="A0A1D8IP81"/>
<dbReference type="EMBL" id="CP017415">
    <property type="protein sequence ID" value="AOU98272.1"/>
    <property type="molecule type" value="Genomic_DNA"/>
</dbReference>
<proteinExistence type="predicted"/>
<evidence type="ECO:0000313" key="1">
    <source>
        <dbReference type="EMBL" id="AOU98272.1"/>
    </source>
</evidence>
<evidence type="ECO:0000313" key="2">
    <source>
        <dbReference type="Proteomes" id="UP000095401"/>
    </source>
</evidence>
<gene>
    <name evidence="1" type="ORF">BI364_10140</name>
</gene>
<organism evidence="1 2">
    <name type="scientific">Acidihalobacter yilgarnensis</name>
    <dbReference type="NCBI Taxonomy" id="2819280"/>
    <lineage>
        <taxon>Bacteria</taxon>
        <taxon>Pseudomonadati</taxon>
        <taxon>Pseudomonadota</taxon>
        <taxon>Gammaproteobacteria</taxon>
        <taxon>Chromatiales</taxon>
        <taxon>Ectothiorhodospiraceae</taxon>
        <taxon>Acidihalobacter</taxon>
    </lineage>
</organism>